<protein>
    <submittedName>
        <fullName evidence="3">Uncharacterized protein</fullName>
    </submittedName>
</protein>
<reference evidence="3 4" key="1">
    <citation type="journal article" date="2012" name="PLoS Pathog.">
        <title>Diverse lifestyles and strategies of plant pathogenesis encoded in the genomes of eighteen Dothideomycetes fungi.</title>
        <authorList>
            <person name="Ohm R.A."/>
            <person name="Feau N."/>
            <person name="Henrissat B."/>
            <person name="Schoch C.L."/>
            <person name="Horwitz B.A."/>
            <person name="Barry K.W."/>
            <person name="Condon B.J."/>
            <person name="Copeland A.C."/>
            <person name="Dhillon B."/>
            <person name="Glaser F."/>
            <person name="Hesse C.N."/>
            <person name="Kosti I."/>
            <person name="LaButti K."/>
            <person name="Lindquist E.A."/>
            <person name="Lucas S."/>
            <person name="Salamov A.A."/>
            <person name="Bradshaw R.E."/>
            <person name="Ciuffetti L."/>
            <person name="Hamelin R.C."/>
            <person name="Kema G.H.J."/>
            <person name="Lawrence C."/>
            <person name="Scott J.A."/>
            <person name="Spatafora J.W."/>
            <person name="Turgeon B.G."/>
            <person name="de Wit P.J.G.M."/>
            <person name="Zhong S."/>
            <person name="Goodwin S.B."/>
            <person name="Grigoriev I.V."/>
        </authorList>
    </citation>
    <scope>NUCLEOTIDE SEQUENCE [LARGE SCALE GENOMIC DNA]</scope>
    <source>
        <strain evidence="3 4">UAMH 10762</strain>
    </source>
</reference>
<dbReference type="HOGENOM" id="CLU_415033_0_0_1"/>
<evidence type="ECO:0000313" key="4">
    <source>
        <dbReference type="Proteomes" id="UP000011761"/>
    </source>
</evidence>
<organism evidence="3 4">
    <name type="scientific">Baudoinia panamericana (strain UAMH 10762)</name>
    <name type="common">Angels' share fungus</name>
    <name type="synonym">Baudoinia compniacensis (strain UAMH 10762)</name>
    <dbReference type="NCBI Taxonomy" id="717646"/>
    <lineage>
        <taxon>Eukaryota</taxon>
        <taxon>Fungi</taxon>
        <taxon>Dikarya</taxon>
        <taxon>Ascomycota</taxon>
        <taxon>Pezizomycotina</taxon>
        <taxon>Dothideomycetes</taxon>
        <taxon>Dothideomycetidae</taxon>
        <taxon>Mycosphaerellales</taxon>
        <taxon>Teratosphaeriaceae</taxon>
        <taxon>Baudoinia</taxon>
    </lineage>
</organism>
<evidence type="ECO:0000256" key="1">
    <source>
        <dbReference type="SAM" id="MobiDB-lite"/>
    </source>
</evidence>
<feature type="signal peptide" evidence="2">
    <location>
        <begin position="1"/>
        <end position="19"/>
    </location>
</feature>
<feature type="chain" id="PRO_5004021585" evidence="2">
    <location>
        <begin position="20"/>
        <end position="661"/>
    </location>
</feature>
<feature type="compositionally biased region" description="Low complexity" evidence="1">
    <location>
        <begin position="568"/>
        <end position="595"/>
    </location>
</feature>
<sequence length="661" mass="71345">MGCIKTILALFTTATLLTALPFHPVTRDGGLSCDTICMRRLIYEVAYASSAGGVELVADAYGSTSWCLSDDNDWCPPAVDAVVSNIVAAVVANASSPSEQDGPEQLVKTLADTSNRAAVLAMSWATQVLNNSVGGEPETAVKYTIYHLSEHVSSDVNAAALSGALQANQPPALVSREIMQSAVARRDDSEHKKAIIIGTTVPLAVLGPFLGGAAATNVFDAQNTPFYNRILTGLQADNVLDSSHWLRYMLGNVGQQIKHSASTVKQSYVDWIHRLSGPSLDEITFRNTQQNAYSTSQQFADSMPQAAEATEATEANQYFRTEAFDPGNGVLEQATLQDASELLESGSQYWRDQTTPLRNSGLRPYRVMNADGLPREFRMKDGMTLREARIAKGREGMRTRYWERPDDVISWQDPRTLTPIHETAWQQLGEGSQRVLTEGSEAVLDSLGQPVIGTQGAEGVPVELNTLEPVVSDAASIRSTVSFGLRDSEGRPVDGLSRHVTFNRNDPPSDILRQLQQGTTDSMSMIEATPSAYATTAMATTTALTTIEPASPTTEPASDATMPPIIASSSTESPIMSSSTSTSTSKPTPSNNSKSPPAPAHMPDLPYECTDLFFYQHCNIGSHCDKPAYCDSYFPGGAGITRRERERWEVAHMHAAVQAGV</sequence>
<proteinExistence type="predicted"/>
<gene>
    <name evidence="3" type="ORF">BAUCODRAFT_432655</name>
</gene>
<feature type="region of interest" description="Disordered" evidence="1">
    <location>
        <begin position="549"/>
        <end position="599"/>
    </location>
</feature>
<dbReference type="KEGG" id="bcom:BAUCODRAFT_432655"/>
<keyword evidence="4" id="KW-1185">Reference proteome</keyword>
<dbReference type="OrthoDB" id="3901582at2759"/>
<name>M2NCK6_BAUPA</name>
<keyword evidence="2" id="KW-0732">Signal</keyword>
<dbReference type="GeneID" id="19114267"/>
<dbReference type="EMBL" id="KB445554">
    <property type="protein sequence ID" value="EMC96914.1"/>
    <property type="molecule type" value="Genomic_DNA"/>
</dbReference>
<dbReference type="RefSeq" id="XP_007675549.1">
    <property type="nucleotide sequence ID" value="XM_007677359.1"/>
</dbReference>
<evidence type="ECO:0000313" key="3">
    <source>
        <dbReference type="EMBL" id="EMC96914.1"/>
    </source>
</evidence>
<dbReference type="Proteomes" id="UP000011761">
    <property type="component" value="Unassembled WGS sequence"/>
</dbReference>
<accession>M2NCK6</accession>
<evidence type="ECO:0000256" key="2">
    <source>
        <dbReference type="SAM" id="SignalP"/>
    </source>
</evidence>
<dbReference type="AlphaFoldDB" id="M2NCK6"/>